<dbReference type="RefSeq" id="WP_251948429.1">
    <property type="nucleotide sequence ID" value="NZ_CP080572.1"/>
</dbReference>
<dbReference type="KEGG" id="thei:K1720_08325"/>
<keyword evidence="1" id="KW-1133">Transmembrane helix</keyword>
<evidence type="ECO:0000256" key="1">
    <source>
        <dbReference type="SAM" id="Phobius"/>
    </source>
</evidence>
<name>A0A9E7MA53_9EURY</name>
<reference evidence="2 3" key="1">
    <citation type="submission" date="2021-08" db="EMBL/GenBank/DDBJ databases">
        <title>Thermococcus onnuriiensis IOH2.</title>
        <authorList>
            <person name="Park Y.-J."/>
        </authorList>
    </citation>
    <scope>NUCLEOTIDE SEQUENCE [LARGE SCALE GENOMIC DNA]</scope>
    <source>
        <strain evidence="2 3">IOH2</strain>
    </source>
</reference>
<feature type="transmembrane region" description="Helical" evidence="1">
    <location>
        <begin position="7"/>
        <end position="23"/>
    </location>
</feature>
<evidence type="ECO:0000313" key="2">
    <source>
        <dbReference type="EMBL" id="USG99511.1"/>
    </source>
</evidence>
<keyword evidence="1" id="KW-0472">Membrane</keyword>
<proteinExistence type="predicted"/>
<evidence type="ECO:0000313" key="3">
    <source>
        <dbReference type="Proteomes" id="UP001056425"/>
    </source>
</evidence>
<dbReference type="AlphaFoldDB" id="A0A9E7MA53"/>
<dbReference type="EMBL" id="CP080572">
    <property type="protein sequence ID" value="USG99511.1"/>
    <property type="molecule type" value="Genomic_DNA"/>
</dbReference>
<dbReference type="Proteomes" id="UP001056425">
    <property type="component" value="Chromosome"/>
</dbReference>
<sequence length="198" mass="22170">MRKTISAALGISMLLVLMFFYHGNQNEGTFWQTVDMVEFYLRDNGTDSTFIGTVFVQTNGDFKRVLLVGWINITESDVSGAVVSVPQGWKITSWSTSYRDRTFTNISKWISVLVASDPTWPAKYHVYIGPAGYDPFFCRNHSCGGGVGNIFIELVPEKNSKNLTLNVGVGSTFKYMKDGRKVLVAPVTYKNITILLKE</sequence>
<accession>A0A9E7MA53</accession>
<dbReference type="GeneID" id="72778347"/>
<gene>
    <name evidence="2" type="ORF">K1720_08325</name>
</gene>
<organism evidence="2 3">
    <name type="scientific">Thermococcus argininiproducens</name>
    <dbReference type="NCBI Taxonomy" id="2866384"/>
    <lineage>
        <taxon>Archaea</taxon>
        <taxon>Methanobacteriati</taxon>
        <taxon>Methanobacteriota</taxon>
        <taxon>Thermococci</taxon>
        <taxon>Thermococcales</taxon>
        <taxon>Thermococcaceae</taxon>
        <taxon>Thermococcus</taxon>
    </lineage>
</organism>
<keyword evidence="3" id="KW-1185">Reference proteome</keyword>
<protein>
    <submittedName>
        <fullName evidence="2">Uncharacterized protein</fullName>
    </submittedName>
</protein>
<keyword evidence="1" id="KW-0812">Transmembrane</keyword>